<accession>A0A6L2N067</accession>
<dbReference type="SUPFAM" id="SSF56672">
    <property type="entry name" value="DNA/RNA polymerases"/>
    <property type="match status" value="1"/>
</dbReference>
<dbReference type="PANTHER" id="PTHR35046">
    <property type="entry name" value="ZINC KNUCKLE (CCHC-TYPE) FAMILY PROTEIN"/>
    <property type="match status" value="1"/>
</dbReference>
<name>A0A6L2N067_TANCI</name>
<proteinExistence type="predicted"/>
<protein>
    <submittedName>
        <fullName evidence="1">Transposon Ty3-I Gag-Pol polyprotein</fullName>
    </submittedName>
</protein>
<dbReference type="Gene3D" id="3.30.70.270">
    <property type="match status" value="1"/>
</dbReference>
<dbReference type="EMBL" id="BKCJ010007909">
    <property type="protein sequence ID" value="GEU79611.1"/>
    <property type="molecule type" value="Genomic_DNA"/>
</dbReference>
<dbReference type="FunFam" id="3.30.70.270:FF:000063">
    <property type="entry name" value="Zinc knuckle domaincontaining protein"/>
    <property type="match status" value="1"/>
</dbReference>
<organism evidence="1">
    <name type="scientific">Tanacetum cinerariifolium</name>
    <name type="common">Dalmatian daisy</name>
    <name type="synonym">Chrysanthemum cinerariifolium</name>
    <dbReference type="NCBI Taxonomy" id="118510"/>
    <lineage>
        <taxon>Eukaryota</taxon>
        <taxon>Viridiplantae</taxon>
        <taxon>Streptophyta</taxon>
        <taxon>Embryophyta</taxon>
        <taxon>Tracheophyta</taxon>
        <taxon>Spermatophyta</taxon>
        <taxon>Magnoliopsida</taxon>
        <taxon>eudicotyledons</taxon>
        <taxon>Gunneridae</taxon>
        <taxon>Pentapetalae</taxon>
        <taxon>asterids</taxon>
        <taxon>campanulids</taxon>
        <taxon>Asterales</taxon>
        <taxon>Asteraceae</taxon>
        <taxon>Asteroideae</taxon>
        <taxon>Anthemideae</taxon>
        <taxon>Anthemidinae</taxon>
        <taxon>Tanacetum</taxon>
    </lineage>
</organism>
<sequence length="522" mass="59778">MSIVLDEIRSAIIDGGNHPNREGGRRIDPESSIEVLGEAIDLGLWLVRMLILVGRQVFDIMEVPEEEQVRVVAYKLRRGAEAWWQREQDNRRARGRPWQHDVNATHQGKSNMYLFKWSGKTIAMLPLGVISPKMKLENKTLVTLVASPREFQAERKETEVSYALVMKGIKDVMESAIPAVVKSLLAELSKIMAGDTPDALPPLRNIQHQIDLIPKASLPNLPHYRMSPKESKVLREKIKEPLKKGHIQESNSPCAVLMLSTPKKDGIWRMSVHRRAIKKNHYGIHVDKTKVQAVRDWPSPKTLSEVRSFHRLATFYRRFVINFSSIVAQITNCLKKGLFQWTKKAEESFKIMKEKFSKRAHFIPCKKTSDEAHIARLFFQELVRLHGVLKSITSDQDIFSPFKVVYKTSPRHVVDLVNLLGKKNIQANRMVEEIQATHEVVRANITEANAKYKITADKHHRKKLFQVGNEINDNAYVVDLPNTMSISKTFNVLDIYEFHSEDVKDGKGLRTSSSKERGMMKT</sequence>
<reference evidence="1" key="1">
    <citation type="journal article" date="2019" name="Sci. Rep.">
        <title>Draft genome of Tanacetum cinerariifolium, the natural source of mosquito coil.</title>
        <authorList>
            <person name="Yamashiro T."/>
            <person name="Shiraishi A."/>
            <person name="Satake H."/>
            <person name="Nakayama K."/>
        </authorList>
    </citation>
    <scope>NUCLEOTIDE SEQUENCE</scope>
</reference>
<dbReference type="InterPro" id="IPR043128">
    <property type="entry name" value="Rev_trsase/Diguanyl_cyclase"/>
</dbReference>
<comment type="caution">
    <text evidence="1">The sequence shown here is derived from an EMBL/GenBank/DDBJ whole genome shotgun (WGS) entry which is preliminary data.</text>
</comment>
<gene>
    <name evidence="1" type="ORF">Tci_051589</name>
</gene>
<evidence type="ECO:0000313" key="1">
    <source>
        <dbReference type="EMBL" id="GEU79611.1"/>
    </source>
</evidence>
<dbReference type="InterPro" id="IPR043502">
    <property type="entry name" value="DNA/RNA_pol_sf"/>
</dbReference>
<dbReference type="AlphaFoldDB" id="A0A6L2N067"/>
<dbReference type="PANTHER" id="PTHR35046:SF18">
    <property type="entry name" value="RNA-DIRECTED DNA POLYMERASE"/>
    <property type="match status" value="1"/>
</dbReference>